<sequence>MALLQPKRTKHRKMFKGKRGGVATRGNSLSFGAFGLKAMEAGWITARQLEAARRAMAHFTQRGGRIWIRVFPDKPITKHPAESRMGSGKGDVEGYVAVVKPGSLIFEMGAVTKIVAEEALRLAAHKLPIDTKFVEKGIG</sequence>
<dbReference type="Proteomes" id="UP000177555">
    <property type="component" value="Unassembled WGS sequence"/>
</dbReference>
<feature type="compositionally biased region" description="Basic residues" evidence="9">
    <location>
        <begin position="7"/>
        <end position="19"/>
    </location>
</feature>
<dbReference type="GO" id="GO:0006412">
    <property type="term" value="P:translation"/>
    <property type="evidence" value="ECO:0007669"/>
    <property type="project" value="UniProtKB-UniRule"/>
</dbReference>
<evidence type="ECO:0000313" key="10">
    <source>
        <dbReference type="EMBL" id="OGE29690.1"/>
    </source>
</evidence>
<evidence type="ECO:0000256" key="5">
    <source>
        <dbReference type="ARBA" id="ARBA00035198"/>
    </source>
</evidence>
<comment type="function">
    <text evidence="6 8">Binds 23S rRNA and is also seen to make contacts with the A and possibly P site tRNAs.</text>
</comment>
<protein>
    <recommendedName>
        <fullName evidence="5 6">Large ribosomal subunit protein uL16</fullName>
    </recommendedName>
</protein>
<reference evidence="10 11" key="1">
    <citation type="journal article" date="2016" name="Nat. Commun.">
        <title>Thousands of microbial genomes shed light on interconnected biogeochemical processes in an aquifer system.</title>
        <authorList>
            <person name="Anantharaman K."/>
            <person name="Brown C.T."/>
            <person name="Hug L.A."/>
            <person name="Sharon I."/>
            <person name="Castelle C.J."/>
            <person name="Probst A.J."/>
            <person name="Thomas B.C."/>
            <person name="Singh A."/>
            <person name="Wilkins M.J."/>
            <person name="Karaoz U."/>
            <person name="Brodie E.L."/>
            <person name="Williams K.H."/>
            <person name="Hubbard S.S."/>
            <person name="Banfield J.F."/>
        </authorList>
    </citation>
    <scope>NUCLEOTIDE SEQUENCE [LARGE SCALE GENOMIC DNA]</scope>
</reference>
<dbReference type="CDD" id="cd01433">
    <property type="entry name" value="Ribosomal_L16_L10e"/>
    <property type="match status" value="1"/>
</dbReference>
<evidence type="ECO:0000256" key="1">
    <source>
        <dbReference type="ARBA" id="ARBA00008931"/>
    </source>
</evidence>
<dbReference type="InterPro" id="IPR000114">
    <property type="entry name" value="Ribosomal_uL16_bact-type"/>
</dbReference>
<evidence type="ECO:0000256" key="3">
    <source>
        <dbReference type="ARBA" id="ARBA00022980"/>
    </source>
</evidence>
<comment type="subunit">
    <text evidence="6 8">Part of the 50S ribosomal subunit.</text>
</comment>
<dbReference type="GO" id="GO:0003735">
    <property type="term" value="F:structural constituent of ribosome"/>
    <property type="evidence" value="ECO:0007669"/>
    <property type="project" value="InterPro"/>
</dbReference>
<dbReference type="HAMAP" id="MF_01342">
    <property type="entry name" value="Ribosomal_uL16"/>
    <property type="match status" value="1"/>
</dbReference>
<dbReference type="InterPro" id="IPR036920">
    <property type="entry name" value="Ribosomal_uL16_sf"/>
</dbReference>
<dbReference type="GO" id="GO:0000049">
    <property type="term" value="F:tRNA binding"/>
    <property type="evidence" value="ECO:0007669"/>
    <property type="project" value="UniProtKB-KW"/>
</dbReference>
<dbReference type="PANTHER" id="PTHR12220">
    <property type="entry name" value="50S/60S RIBOSOMAL PROTEIN L16"/>
    <property type="match status" value="1"/>
</dbReference>
<keyword evidence="2 6" id="KW-0820">tRNA-binding</keyword>
<dbReference type="SUPFAM" id="SSF54686">
    <property type="entry name" value="Ribosomal protein L16p/L10e"/>
    <property type="match status" value="1"/>
</dbReference>
<dbReference type="GO" id="GO:0019843">
    <property type="term" value="F:rRNA binding"/>
    <property type="evidence" value="ECO:0007669"/>
    <property type="project" value="UniProtKB-UniRule"/>
</dbReference>
<dbReference type="InterPro" id="IPR047873">
    <property type="entry name" value="Ribosomal_uL16"/>
</dbReference>
<accession>A0A1F5JMN6</accession>
<dbReference type="FunFam" id="3.90.1170.10:FF:000001">
    <property type="entry name" value="50S ribosomal protein L16"/>
    <property type="match status" value="1"/>
</dbReference>
<comment type="similarity">
    <text evidence="1 6 7">Belongs to the universal ribosomal protein uL16 family.</text>
</comment>
<evidence type="ECO:0000313" key="11">
    <source>
        <dbReference type="Proteomes" id="UP000177555"/>
    </source>
</evidence>
<evidence type="ECO:0000256" key="8">
    <source>
        <dbReference type="RuleBase" id="RU004414"/>
    </source>
</evidence>
<feature type="region of interest" description="Disordered" evidence="9">
    <location>
        <begin position="1"/>
        <end position="21"/>
    </location>
</feature>
<keyword evidence="4 6" id="KW-0687">Ribonucleoprotein</keyword>
<dbReference type="GO" id="GO:0022625">
    <property type="term" value="C:cytosolic large ribosomal subunit"/>
    <property type="evidence" value="ECO:0007669"/>
    <property type="project" value="TreeGrafter"/>
</dbReference>
<dbReference type="EMBL" id="MFCP01000002">
    <property type="protein sequence ID" value="OGE29690.1"/>
    <property type="molecule type" value="Genomic_DNA"/>
</dbReference>
<evidence type="ECO:0000256" key="7">
    <source>
        <dbReference type="RuleBase" id="RU004413"/>
    </source>
</evidence>
<dbReference type="NCBIfam" id="TIGR01164">
    <property type="entry name" value="rplP_bact"/>
    <property type="match status" value="1"/>
</dbReference>
<proteinExistence type="inferred from homology"/>
<name>A0A1F5JMN6_9BACT</name>
<evidence type="ECO:0000256" key="6">
    <source>
        <dbReference type="HAMAP-Rule" id="MF_01342"/>
    </source>
</evidence>
<dbReference type="Gene3D" id="3.90.1170.10">
    <property type="entry name" value="Ribosomal protein L10e/L16"/>
    <property type="match status" value="1"/>
</dbReference>
<evidence type="ECO:0000256" key="9">
    <source>
        <dbReference type="SAM" id="MobiDB-lite"/>
    </source>
</evidence>
<dbReference type="AlphaFoldDB" id="A0A1F5JMN6"/>
<dbReference type="PRINTS" id="PR00060">
    <property type="entry name" value="RIBOSOMALL16"/>
</dbReference>
<dbReference type="Pfam" id="PF00252">
    <property type="entry name" value="Ribosomal_L16"/>
    <property type="match status" value="1"/>
</dbReference>
<keyword evidence="6 8" id="KW-0694">RNA-binding</keyword>
<evidence type="ECO:0000256" key="2">
    <source>
        <dbReference type="ARBA" id="ARBA00022555"/>
    </source>
</evidence>
<dbReference type="PANTHER" id="PTHR12220:SF13">
    <property type="entry name" value="LARGE RIBOSOMAL SUBUNIT PROTEIN UL16M"/>
    <property type="match status" value="1"/>
</dbReference>
<organism evidence="10 11">
    <name type="scientific">Candidatus Daviesbacteria bacterium RIFCSPHIGHO2_01_FULL_40_11</name>
    <dbReference type="NCBI Taxonomy" id="1797762"/>
    <lineage>
        <taxon>Bacteria</taxon>
        <taxon>Candidatus Daviesiibacteriota</taxon>
    </lineage>
</organism>
<keyword evidence="3 6" id="KW-0689">Ribosomal protein</keyword>
<comment type="caution">
    <text evidence="10">The sequence shown here is derived from an EMBL/GenBank/DDBJ whole genome shotgun (WGS) entry which is preliminary data.</text>
</comment>
<evidence type="ECO:0000256" key="4">
    <source>
        <dbReference type="ARBA" id="ARBA00023274"/>
    </source>
</evidence>
<gene>
    <name evidence="6" type="primary">rplP</name>
    <name evidence="10" type="ORF">A2867_01720</name>
</gene>
<keyword evidence="6 8" id="KW-0699">rRNA-binding</keyword>
<dbReference type="InterPro" id="IPR016180">
    <property type="entry name" value="Ribosomal_uL16_dom"/>
</dbReference>